<dbReference type="InterPro" id="IPR043519">
    <property type="entry name" value="NT_sf"/>
</dbReference>
<dbReference type="CDD" id="cd05403">
    <property type="entry name" value="NT_KNTase_like"/>
    <property type="match status" value="1"/>
</dbReference>
<evidence type="ECO:0000259" key="1">
    <source>
        <dbReference type="Pfam" id="PF18765"/>
    </source>
</evidence>
<evidence type="ECO:0000313" key="2">
    <source>
        <dbReference type="EMBL" id="MFL0269756.1"/>
    </source>
</evidence>
<dbReference type="Gene3D" id="1.20.120.330">
    <property type="entry name" value="Nucleotidyltransferases domain 2"/>
    <property type="match status" value="1"/>
</dbReference>
<gene>
    <name evidence="2" type="ORF">ACJDUH_16885</name>
</gene>
<evidence type="ECO:0000313" key="3">
    <source>
        <dbReference type="Proteomes" id="UP001623661"/>
    </source>
</evidence>
<dbReference type="RefSeq" id="WP_406766378.1">
    <property type="nucleotide sequence ID" value="NZ_JBJHZY010000004.1"/>
</dbReference>
<keyword evidence="3" id="KW-1185">Reference proteome</keyword>
<dbReference type="Proteomes" id="UP001623661">
    <property type="component" value="Unassembled WGS sequence"/>
</dbReference>
<protein>
    <submittedName>
        <fullName evidence="2">Nucleotidyltransferase domain-containing protein</fullName>
    </submittedName>
</protein>
<feature type="domain" description="Polymerase beta nucleotidyltransferase" evidence="1">
    <location>
        <begin position="13"/>
        <end position="107"/>
    </location>
</feature>
<dbReference type="Pfam" id="PF18765">
    <property type="entry name" value="Polbeta"/>
    <property type="match status" value="1"/>
</dbReference>
<accession>A0ABW8TZJ1</accession>
<dbReference type="Gene3D" id="3.30.460.10">
    <property type="entry name" value="Beta Polymerase, domain 2"/>
    <property type="match status" value="1"/>
</dbReference>
<dbReference type="SUPFAM" id="SSF81301">
    <property type="entry name" value="Nucleotidyltransferase"/>
    <property type="match status" value="1"/>
</dbReference>
<sequence>MERTILQYQKAFNSIIDRLKGNEAVLAAMVFGSMVTGDLWDESDIDLFVILDKKINNIKNIYTEEKQVPVHIKLMSKSKFLQLYEEDLRGGFMLRMFASSRLVFSKDMDITQKYDSGRYYPDLDRERWNMVYLGKVLKNIDLCNKYLYNDGIYTAYGAAVKCVENYAKLYVNYSGYMISKDAIAMAMNLNDDFRNCVDGLFFNKNDTITAIESTLKFIEDAVDETIRNTASILLNYMRGKDSFLSTEDIKNDKLFESYDIAIEDILNKLWERNMIKKDNRDYKTDDGKVLFKENVYFI</sequence>
<organism evidence="2 3">
    <name type="scientific">Candidatus Clostridium radicumherbarum</name>
    <dbReference type="NCBI Taxonomy" id="3381662"/>
    <lineage>
        <taxon>Bacteria</taxon>
        <taxon>Bacillati</taxon>
        <taxon>Bacillota</taxon>
        <taxon>Clostridia</taxon>
        <taxon>Eubacteriales</taxon>
        <taxon>Clostridiaceae</taxon>
        <taxon>Clostridium</taxon>
    </lineage>
</organism>
<dbReference type="InterPro" id="IPR041633">
    <property type="entry name" value="Polbeta"/>
</dbReference>
<name>A0ABW8TZJ1_9CLOT</name>
<comment type="caution">
    <text evidence="2">The sequence shown here is derived from an EMBL/GenBank/DDBJ whole genome shotgun (WGS) entry which is preliminary data.</text>
</comment>
<reference evidence="2 3" key="1">
    <citation type="submission" date="2024-11" db="EMBL/GenBank/DDBJ databases">
        <authorList>
            <person name="Heng Y.C."/>
            <person name="Lim A.C.H."/>
            <person name="Lee J.K.Y."/>
            <person name="Kittelmann S."/>
        </authorList>
    </citation>
    <scope>NUCLEOTIDE SEQUENCE [LARGE SCALE GENOMIC DNA]</scope>
    <source>
        <strain evidence="2 3">WILCCON 0202</strain>
    </source>
</reference>
<proteinExistence type="predicted"/>
<dbReference type="EMBL" id="JBJHZY010000004">
    <property type="protein sequence ID" value="MFL0269756.1"/>
    <property type="molecule type" value="Genomic_DNA"/>
</dbReference>